<evidence type="ECO:0000313" key="3">
    <source>
        <dbReference type="Proteomes" id="UP001224533"/>
    </source>
</evidence>
<name>A0ABD7YXC9_9LACO</name>
<dbReference type="CDD" id="cd00761">
    <property type="entry name" value="Glyco_tranf_GTA_type"/>
    <property type="match status" value="1"/>
</dbReference>
<dbReference type="InterPro" id="IPR029044">
    <property type="entry name" value="Nucleotide-diphossugar_trans"/>
</dbReference>
<accession>A0ABD7YXC9</accession>
<dbReference type="InterPro" id="IPR001173">
    <property type="entry name" value="Glyco_trans_2-like"/>
</dbReference>
<dbReference type="GO" id="GO:0016758">
    <property type="term" value="F:hexosyltransferase activity"/>
    <property type="evidence" value="ECO:0007669"/>
    <property type="project" value="UniProtKB-ARBA"/>
</dbReference>
<dbReference type="PANTHER" id="PTHR22916:SF3">
    <property type="entry name" value="UDP-GLCNAC:BETAGAL BETA-1,3-N-ACETYLGLUCOSAMINYLTRANSFERASE-LIKE PROTEIN 1"/>
    <property type="match status" value="1"/>
</dbReference>
<dbReference type="Proteomes" id="UP001224533">
    <property type="component" value="Chromosome"/>
</dbReference>
<evidence type="ECO:0000259" key="1">
    <source>
        <dbReference type="Pfam" id="PF00535"/>
    </source>
</evidence>
<sequence length="302" mass="35903">MVKVSIGVPVYNVEEYLRECLDSIMNQTFKDFEVIMVDDGSTDNSFSICQEYAAKDDRFKLIHQENEGNGGSRNTCLKNMQGEYITWIDSDDRVNPIYLERLLEVQARTDAQIINSMSFYIRDNNDYYVDYSSFFHKKEMIKISRIEALETVLFDRYQMIEFWGTLVDSRLYRGWTCAQGIMYEDLGNKFKLYPRSNAVVVIPDQLYGYRQRDNGTIGISKKQKTFSEELKISNDMISNIEKYVYYMELMDLNVRKIHEDAINYLTSYSLYRAGMARSEEDKQLYLEYIDKYKEKLKRYWNM</sequence>
<dbReference type="AlphaFoldDB" id="A0ABD7YXC9"/>
<feature type="domain" description="Glycosyltransferase 2-like" evidence="1">
    <location>
        <begin position="5"/>
        <end position="137"/>
    </location>
</feature>
<proteinExistence type="predicted"/>
<dbReference type="SUPFAM" id="SSF53448">
    <property type="entry name" value="Nucleotide-diphospho-sugar transferases"/>
    <property type="match status" value="1"/>
</dbReference>
<reference evidence="2 3" key="1">
    <citation type="submission" date="2022-12" db="EMBL/GenBank/DDBJ databases">
        <title>Assessment of beneficial effects and identification of host adaptation-associated genes of Ligilactobacillus salivarius isolated from Meles meles.</title>
        <authorList>
            <person name="Wang Y."/>
        </authorList>
    </citation>
    <scope>NUCLEOTIDE SEQUENCE [LARGE SCALE GENOMIC DNA]</scope>
    <source>
        <strain evidence="2 3">S35</strain>
    </source>
</reference>
<organism evidence="2 3">
    <name type="scientific">Ligilactobacillus salivarius</name>
    <dbReference type="NCBI Taxonomy" id="1624"/>
    <lineage>
        <taxon>Bacteria</taxon>
        <taxon>Bacillati</taxon>
        <taxon>Bacillota</taxon>
        <taxon>Bacilli</taxon>
        <taxon>Lactobacillales</taxon>
        <taxon>Lactobacillaceae</taxon>
        <taxon>Ligilactobacillus</taxon>
    </lineage>
</organism>
<gene>
    <name evidence="2" type="ORF">O2U02_09045</name>
</gene>
<dbReference type="EMBL" id="CP114509">
    <property type="protein sequence ID" value="WHS18573.1"/>
    <property type="molecule type" value="Genomic_DNA"/>
</dbReference>
<dbReference type="Gene3D" id="3.90.550.10">
    <property type="entry name" value="Spore Coat Polysaccharide Biosynthesis Protein SpsA, Chain A"/>
    <property type="match status" value="1"/>
</dbReference>
<evidence type="ECO:0000313" key="2">
    <source>
        <dbReference type="EMBL" id="WHS18573.1"/>
    </source>
</evidence>
<dbReference type="PANTHER" id="PTHR22916">
    <property type="entry name" value="GLYCOSYLTRANSFERASE"/>
    <property type="match status" value="1"/>
</dbReference>
<dbReference type="Pfam" id="PF00535">
    <property type="entry name" value="Glycos_transf_2"/>
    <property type="match status" value="1"/>
</dbReference>
<protein>
    <submittedName>
        <fullName evidence="2">Glycosyltransferase family 2 protein</fullName>
    </submittedName>
</protein>